<dbReference type="RefSeq" id="XP_018291427.1">
    <property type="nucleotide sequence ID" value="XM_018437905.1"/>
</dbReference>
<evidence type="ECO:0000256" key="5">
    <source>
        <dbReference type="ARBA" id="ARBA00022898"/>
    </source>
</evidence>
<feature type="domain" description="Aminotransferase class I/classII large" evidence="6">
    <location>
        <begin position="124"/>
        <end position="469"/>
    </location>
</feature>
<dbReference type="PANTHER" id="PTHR46383">
    <property type="entry name" value="ASPARTATE AMINOTRANSFERASE"/>
    <property type="match status" value="1"/>
</dbReference>
<dbReference type="GO" id="GO:0030170">
    <property type="term" value="F:pyridoxal phosphate binding"/>
    <property type="evidence" value="ECO:0007669"/>
    <property type="project" value="InterPro"/>
</dbReference>
<dbReference type="InParanoid" id="A0A162PJ89"/>
<dbReference type="Proteomes" id="UP000077315">
    <property type="component" value="Unassembled WGS sequence"/>
</dbReference>
<keyword evidence="3" id="KW-0032">Aminotransferase</keyword>
<dbReference type="InterPro" id="IPR050596">
    <property type="entry name" value="AspAT/PAT-like"/>
</dbReference>
<sequence length="477" mass="53528">MTIPVEDIEGQEPECHKKFHFYDIAQQIVNKMRSEAHSEAHQTLRSYPGNTNKATKAKNAAKIYGIEHPGSTGVIYVMDRAMQNGFTYGDPEWANFGQGAPEVGHIDGCADKPTHIELPIESYEYAPTAGITELRSAVANLYNEIYRQDKESKYTSANVCIVPGGRAGLTRVASAIGDINVGYFLPEYTAYEQMLSVFKRFVPIPTTLEAESNYHIDPDTIRKEISGRGLGLIVASNPRNPTGQLIEGEELCELVKISKERHTTLVMDEFYSSYIYSHPEEENGRTVSISEYVDDVNADPVIIIDGLTKNFRLPGWRICWIVGPESVISSMQSCGSFLEGGANHPLQLAAIPMLDPEVFKNEAKHLQIHFRSKRDYVLERLEEIGIKVNVPPNATFYIWLDLNELPAPINVGLTFFEECLKEKVIVVPGIFFDVNPASRRELFESPCHHFVRLSFGPPMEELVKGLDAIERVINNFK</sequence>
<dbReference type="EMBL" id="KV440981">
    <property type="protein sequence ID" value="OAD73387.1"/>
    <property type="molecule type" value="Genomic_DNA"/>
</dbReference>
<dbReference type="STRING" id="763407.A0A162PJ89"/>
<protein>
    <recommendedName>
        <fullName evidence="6">Aminotransferase class I/classII large domain-containing protein</fullName>
    </recommendedName>
</protein>
<dbReference type="Pfam" id="PF00155">
    <property type="entry name" value="Aminotran_1_2"/>
    <property type="match status" value="1"/>
</dbReference>
<dbReference type="GO" id="GO:0006520">
    <property type="term" value="P:amino acid metabolic process"/>
    <property type="evidence" value="ECO:0007669"/>
    <property type="project" value="InterPro"/>
</dbReference>
<proteinExistence type="inferred from homology"/>
<organism evidence="7 8">
    <name type="scientific">Phycomyces blakesleeanus (strain ATCC 8743b / DSM 1359 / FGSC 10004 / NBRC 33097 / NRRL 1555)</name>
    <dbReference type="NCBI Taxonomy" id="763407"/>
    <lineage>
        <taxon>Eukaryota</taxon>
        <taxon>Fungi</taxon>
        <taxon>Fungi incertae sedis</taxon>
        <taxon>Mucoromycota</taxon>
        <taxon>Mucoromycotina</taxon>
        <taxon>Mucoromycetes</taxon>
        <taxon>Mucorales</taxon>
        <taxon>Phycomycetaceae</taxon>
        <taxon>Phycomyces</taxon>
    </lineage>
</organism>
<evidence type="ECO:0000256" key="3">
    <source>
        <dbReference type="ARBA" id="ARBA00022576"/>
    </source>
</evidence>
<keyword evidence="8" id="KW-1185">Reference proteome</keyword>
<dbReference type="Gene3D" id="3.40.640.10">
    <property type="entry name" value="Type I PLP-dependent aspartate aminotransferase-like (Major domain)"/>
    <property type="match status" value="1"/>
</dbReference>
<dbReference type="Gene3D" id="3.90.1150.10">
    <property type="entry name" value="Aspartate Aminotransferase, domain 1"/>
    <property type="match status" value="1"/>
</dbReference>
<keyword evidence="5" id="KW-0663">Pyridoxal phosphate</keyword>
<reference evidence="8" key="1">
    <citation type="submission" date="2015-06" db="EMBL/GenBank/DDBJ databases">
        <title>Expansion of signal transduction pathways in fungi by whole-genome duplication.</title>
        <authorList>
            <consortium name="DOE Joint Genome Institute"/>
            <person name="Corrochano L.M."/>
            <person name="Kuo A."/>
            <person name="Marcet-Houben M."/>
            <person name="Polaino S."/>
            <person name="Salamov A."/>
            <person name="Villalobos J.M."/>
            <person name="Alvarez M.I."/>
            <person name="Avalos J."/>
            <person name="Benito E.P."/>
            <person name="Benoit I."/>
            <person name="Burger G."/>
            <person name="Camino L.P."/>
            <person name="Canovas D."/>
            <person name="Cerda-Olmedo E."/>
            <person name="Cheng J.-F."/>
            <person name="Dominguez A."/>
            <person name="Elias M."/>
            <person name="Eslava A.P."/>
            <person name="Glaser F."/>
            <person name="Grimwood J."/>
            <person name="Gutierrez G."/>
            <person name="Heitman J."/>
            <person name="Henrissat B."/>
            <person name="Iturriaga E.A."/>
            <person name="Lang B.F."/>
            <person name="Lavin J.L."/>
            <person name="Lee S."/>
            <person name="Li W."/>
            <person name="Lindquist E."/>
            <person name="Lopez-Garcia S."/>
            <person name="Luque E.M."/>
            <person name="Marcos A.T."/>
            <person name="Martin J."/>
            <person name="McCluskey K."/>
            <person name="Medina H.R."/>
            <person name="Miralles-Duran A."/>
            <person name="Miyazaki A."/>
            <person name="Munoz-Torres E."/>
            <person name="Oguiza J.A."/>
            <person name="Ohm R."/>
            <person name="Olmedo M."/>
            <person name="Orejas M."/>
            <person name="Ortiz-Castellanos L."/>
            <person name="Pisabarro A.G."/>
            <person name="Rodriguez-Romero J."/>
            <person name="Ruiz-Herrera J."/>
            <person name="Ruiz-Vazquez R."/>
            <person name="Sanz C."/>
            <person name="Schackwitz W."/>
            <person name="Schmutz J."/>
            <person name="Shahriari M."/>
            <person name="Shelest E."/>
            <person name="Silva-Franco F."/>
            <person name="Soanes D."/>
            <person name="Syed K."/>
            <person name="Tagua V.G."/>
            <person name="Talbot N.J."/>
            <person name="Thon M."/>
            <person name="De vries R.P."/>
            <person name="Wiebenga A."/>
            <person name="Yadav J.S."/>
            <person name="Braun E.L."/>
            <person name="Baker S."/>
            <person name="Garre V."/>
            <person name="Horwitz B."/>
            <person name="Torres-Martinez S."/>
            <person name="Idnurm A."/>
            <person name="Herrera-Estrella A."/>
            <person name="Gabaldon T."/>
            <person name="Grigoriev I.V."/>
        </authorList>
    </citation>
    <scope>NUCLEOTIDE SEQUENCE [LARGE SCALE GENOMIC DNA]</scope>
    <source>
        <strain evidence="8">NRRL 1555(-)</strain>
    </source>
</reference>
<keyword evidence="4" id="KW-0808">Transferase</keyword>
<name>A0A162PJ89_PHYB8</name>
<dbReference type="SUPFAM" id="SSF53383">
    <property type="entry name" value="PLP-dependent transferases"/>
    <property type="match status" value="1"/>
</dbReference>
<dbReference type="InterPro" id="IPR015422">
    <property type="entry name" value="PyrdxlP-dep_Trfase_small"/>
</dbReference>
<dbReference type="VEuPathDB" id="FungiDB:PHYBLDRAFT_177591"/>
<evidence type="ECO:0000256" key="4">
    <source>
        <dbReference type="ARBA" id="ARBA00022679"/>
    </source>
</evidence>
<dbReference type="InterPro" id="IPR004839">
    <property type="entry name" value="Aminotransferase_I/II_large"/>
</dbReference>
<evidence type="ECO:0000256" key="2">
    <source>
        <dbReference type="ARBA" id="ARBA00007441"/>
    </source>
</evidence>
<evidence type="ECO:0000259" key="6">
    <source>
        <dbReference type="Pfam" id="PF00155"/>
    </source>
</evidence>
<dbReference type="CDD" id="cd00609">
    <property type="entry name" value="AAT_like"/>
    <property type="match status" value="1"/>
</dbReference>
<dbReference type="PANTHER" id="PTHR46383:SF1">
    <property type="entry name" value="ASPARTATE AMINOTRANSFERASE"/>
    <property type="match status" value="1"/>
</dbReference>
<evidence type="ECO:0000256" key="1">
    <source>
        <dbReference type="ARBA" id="ARBA00001933"/>
    </source>
</evidence>
<dbReference type="OrthoDB" id="2108at2759"/>
<evidence type="ECO:0000313" key="8">
    <source>
        <dbReference type="Proteomes" id="UP000077315"/>
    </source>
</evidence>
<dbReference type="GeneID" id="28998811"/>
<accession>A0A162PJ89</accession>
<gene>
    <name evidence="7" type="ORF">PHYBLDRAFT_177591</name>
</gene>
<comment type="similarity">
    <text evidence="2">Belongs to the class-I pyridoxal-phosphate-dependent aminotransferase family.</text>
</comment>
<comment type="cofactor">
    <cofactor evidence="1">
        <name>pyridoxal 5'-phosphate</name>
        <dbReference type="ChEBI" id="CHEBI:597326"/>
    </cofactor>
</comment>
<dbReference type="InterPro" id="IPR015421">
    <property type="entry name" value="PyrdxlP-dep_Trfase_major"/>
</dbReference>
<dbReference type="InterPro" id="IPR015424">
    <property type="entry name" value="PyrdxlP-dep_Trfase"/>
</dbReference>
<dbReference type="AlphaFoldDB" id="A0A162PJ89"/>
<evidence type="ECO:0000313" key="7">
    <source>
        <dbReference type="EMBL" id="OAD73387.1"/>
    </source>
</evidence>
<dbReference type="GO" id="GO:0008483">
    <property type="term" value="F:transaminase activity"/>
    <property type="evidence" value="ECO:0007669"/>
    <property type="project" value="UniProtKB-KW"/>
</dbReference>